<evidence type="ECO:0000256" key="2">
    <source>
        <dbReference type="ARBA" id="ARBA00004496"/>
    </source>
</evidence>
<dbReference type="AlphaFoldDB" id="A0A4W5LP06"/>
<evidence type="ECO:0000256" key="5">
    <source>
        <dbReference type="ARBA" id="ARBA00022703"/>
    </source>
</evidence>
<keyword evidence="5" id="KW-0053">Apoptosis</keyword>
<dbReference type="FunFam" id="1.10.437.10:FF:000017">
    <property type="entry name" value="MCL1, BCL2 family apoptosis regulator"/>
    <property type="match status" value="1"/>
</dbReference>
<sequence>MSLSVTRATTTMWHYQNGVFGPSYSAGASPLCYFATGAVCPGASPKSKVDTDLGNGTGDTPPRPTTLGVNGVKSNVLGNHLSDLSNNDDSGDSLPCTPEMASECGPELSNCPSADEVLEHDTRQVIEDLLGDYTGLSQPRWKESKALTTMKRVVKDVIAKHRYAYNGMIAKLDLDDRCDDMSFIKSVAKTLFSDGTTNWGRIASLVAFGAVVSQQLKERSRGHCIGLVGQEIATYLLSDQRDWLVKNNAWNGFVDFFHVQDPESSVRNTLLAFAGFAGIGATLAMLIRSHHPSLLSSAVFELSPLIMNEERRLISSEAPLSDSFPDGNAIYRSVLDSLFYKAKGLGCCR</sequence>
<keyword evidence="4" id="KW-0963">Cytoplasm</keyword>
<dbReference type="GO" id="GO:0051400">
    <property type="term" value="F:BH domain binding"/>
    <property type="evidence" value="ECO:0007669"/>
    <property type="project" value="TreeGrafter"/>
</dbReference>
<dbReference type="GO" id="GO:0008053">
    <property type="term" value="P:mitochondrial fusion"/>
    <property type="evidence" value="ECO:0007669"/>
    <property type="project" value="TreeGrafter"/>
</dbReference>
<accession>A0A4W5LP06</accession>
<dbReference type="PANTHER" id="PTHR11256">
    <property type="entry name" value="BCL-2 RELATED"/>
    <property type="match status" value="1"/>
</dbReference>
<dbReference type="Pfam" id="PF00452">
    <property type="entry name" value="Bcl-2"/>
    <property type="match status" value="1"/>
</dbReference>
<dbReference type="InterPro" id="IPR013281">
    <property type="entry name" value="Apop_reg_Mc1"/>
</dbReference>
<dbReference type="PRINTS" id="PR01862">
    <property type="entry name" value="BCL2FAMILY"/>
</dbReference>
<dbReference type="GeneTree" id="ENSGT01130000278292"/>
<dbReference type="GO" id="GO:0005634">
    <property type="term" value="C:nucleus"/>
    <property type="evidence" value="ECO:0007669"/>
    <property type="project" value="UniProtKB-SubCell"/>
</dbReference>
<feature type="domain" description="Bcl-2 Bcl-2 homology region 1-3" evidence="8">
    <location>
        <begin position="150"/>
        <end position="250"/>
    </location>
</feature>
<evidence type="ECO:0000256" key="3">
    <source>
        <dbReference type="ARBA" id="ARBA00009458"/>
    </source>
</evidence>
<name>A0A4W5LP06_9TELE</name>
<evidence type="ECO:0000259" key="8">
    <source>
        <dbReference type="SMART" id="SM00337"/>
    </source>
</evidence>
<keyword evidence="10" id="KW-1185">Reference proteome</keyword>
<evidence type="ECO:0000256" key="7">
    <source>
        <dbReference type="SAM" id="MobiDB-lite"/>
    </source>
</evidence>
<evidence type="ECO:0000256" key="1">
    <source>
        <dbReference type="ARBA" id="ARBA00004123"/>
    </source>
</evidence>
<dbReference type="GO" id="GO:0008630">
    <property type="term" value="P:intrinsic apoptotic signaling pathway in response to DNA damage"/>
    <property type="evidence" value="ECO:0007669"/>
    <property type="project" value="TreeGrafter"/>
</dbReference>
<dbReference type="GO" id="GO:0005741">
    <property type="term" value="C:mitochondrial outer membrane"/>
    <property type="evidence" value="ECO:0007669"/>
    <property type="project" value="TreeGrafter"/>
</dbReference>
<comment type="subcellular location">
    <subcellularLocation>
        <location evidence="2">Cytoplasm</location>
    </subcellularLocation>
    <subcellularLocation>
        <location evidence="1">Nucleus</location>
    </subcellularLocation>
</comment>
<dbReference type="InterPro" id="IPR026298">
    <property type="entry name" value="Bcl-2_fam"/>
</dbReference>
<dbReference type="STRING" id="62062.ENSHHUP00000027494"/>
<reference evidence="9" key="2">
    <citation type="submission" date="2025-08" db="UniProtKB">
        <authorList>
            <consortium name="Ensembl"/>
        </authorList>
    </citation>
    <scope>IDENTIFICATION</scope>
</reference>
<evidence type="ECO:0000256" key="6">
    <source>
        <dbReference type="ARBA" id="ARBA00023242"/>
    </source>
</evidence>
<keyword evidence="6" id="KW-0539">Nucleus</keyword>
<dbReference type="SUPFAM" id="SSF56854">
    <property type="entry name" value="Bcl-2 inhibitors of programmed cell death"/>
    <property type="match status" value="1"/>
</dbReference>
<dbReference type="GO" id="GO:0042981">
    <property type="term" value="P:regulation of apoptotic process"/>
    <property type="evidence" value="ECO:0007669"/>
    <property type="project" value="InterPro"/>
</dbReference>
<dbReference type="SMART" id="SM00337">
    <property type="entry name" value="BCL"/>
    <property type="match status" value="1"/>
</dbReference>
<dbReference type="InterPro" id="IPR046371">
    <property type="entry name" value="Bcl-2_BH1-3"/>
</dbReference>
<organism evidence="9 10">
    <name type="scientific">Hucho hucho</name>
    <name type="common">huchen</name>
    <dbReference type="NCBI Taxonomy" id="62062"/>
    <lineage>
        <taxon>Eukaryota</taxon>
        <taxon>Metazoa</taxon>
        <taxon>Chordata</taxon>
        <taxon>Craniata</taxon>
        <taxon>Vertebrata</taxon>
        <taxon>Euteleostomi</taxon>
        <taxon>Actinopterygii</taxon>
        <taxon>Neopterygii</taxon>
        <taxon>Teleostei</taxon>
        <taxon>Protacanthopterygii</taxon>
        <taxon>Salmoniformes</taxon>
        <taxon>Salmonidae</taxon>
        <taxon>Salmoninae</taxon>
        <taxon>Hucho</taxon>
    </lineage>
</organism>
<reference evidence="10" key="1">
    <citation type="submission" date="2018-06" db="EMBL/GenBank/DDBJ databases">
        <title>Genome assembly of Danube salmon.</title>
        <authorList>
            <person name="Macqueen D.J."/>
            <person name="Gundappa M.K."/>
        </authorList>
    </citation>
    <scope>NUCLEOTIDE SEQUENCE [LARGE SCALE GENOMIC DNA]</scope>
</reference>
<dbReference type="CDD" id="cd06845">
    <property type="entry name" value="Bcl-2_like"/>
    <property type="match status" value="1"/>
</dbReference>
<evidence type="ECO:0000313" key="9">
    <source>
        <dbReference type="Ensembl" id="ENSHHUP00000027494.1"/>
    </source>
</evidence>
<dbReference type="GO" id="GO:0001836">
    <property type="term" value="P:release of cytochrome c from mitochondria"/>
    <property type="evidence" value="ECO:0007669"/>
    <property type="project" value="TreeGrafter"/>
</dbReference>
<protein>
    <submittedName>
        <fullName evidence="9">MCL1 apoptosis regulator, BCL2 family member b</fullName>
    </submittedName>
</protein>
<dbReference type="PROSITE" id="PS50062">
    <property type="entry name" value="BCL2_FAMILY"/>
    <property type="match status" value="1"/>
</dbReference>
<dbReference type="GO" id="GO:0097192">
    <property type="term" value="P:extrinsic apoptotic signaling pathway in absence of ligand"/>
    <property type="evidence" value="ECO:0007669"/>
    <property type="project" value="TreeGrafter"/>
</dbReference>
<evidence type="ECO:0000256" key="4">
    <source>
        <dbReference type="ARBA" id="ARBA00022490"/>
    </source>
</evidence>
<dbReference type="GO" id="GO:0015267">
    <property type="term" value="F:channel activity"/>
    <property type="evidence" value="ECO:0007669"/>
    <property type="project" value="TreeGrafter"/>
</dbReference>
<dbReference type="PANTHER" id="PTHR11256:SF46">
    <property type="entry name" value="INDUCED MYELOID LEUKEMIA CELL DIFFERENTIATION PROTEIN MCL-1"/>
    <property type="match status" value="1"/>
</dbReference>
<reference evidence="9" key="3">
    <citation type="submission" date="2025-09" db="UniProtKB">
        <authorList>
            <consortium name="Ensembl"/>
        </authorList>
    </citation>
    <scope>IDENTIFICATION</scope>
</reference>
<dbReference type="InterPro" id="IPR002475">
    <property type="entry name" value="Bcl2-like"/>
</dbReference>
<dbReference type="Proteomes" id="UP000314982">
    <property type="component" value="Unassembled WGS sequence"/>
</dbReference>
<dbReference type="Gene3D" id="1.10.437.10">
    <property type="entry name" value="Blc2-like"/>
    <property type="match status" value="1"/>
</dbReference>
<dbReference type="PRINTS" id="PR01866">
    <property type="entry name" value="APOPREGMCL1"/>
</dbReference>
<comment type="similarity">
    <text evidence="3">Belongs to the Bcl-2 family.</text>
</comment>
<proteinExistence type="inferred from homology"/>
<dbReference type="Ensembl" id="ENSHHUT00000028588.1">
    <property type="protein sequence ID" value="ENSHHUP00000027494.1"/>
    <property type="gene ID" value="ENSHHUG00000017433.1"/>
</dbReference>
<dbReference type="InterPro" id="IPR036834">
    <property type="entry name" value="Bcl-2-like_sf"/>
</dbReference>
<evidence type="ECO:0000313" key="10">
    <source>
        <dbReference type="Proteomes" id="UP000314982"/>
    </source>
</evidence>
<feature type="region of interest" description="Disordered" evidence="7">
    <location>
        <begin position="45"/>
        <end position="67"/>
    </location>
</feature>